<comment type="similarity">
    <text evidence="2">Belongs to the endopolyphosphatase PPN1 family.</text>
</comment>
<dbReference type="GO" id="GO:0000298">
    <property type="term" value="F:endopolyphosphatase activity"/>
    <property type="evidence" value="ECO:0007669"/>
    <property type="project" value="UniProtKB-EC"/>
</dbReference>
<dbReference type="PANTHER" id="PTHR10340">
    <property type="entry name" value="SPHINGOMYELIN PHOSPHODIESTERASE"/>
    <property type="match status" value="1"/>
</dbReference>
<dbReference type="InterPro" id="IPR029052">
    <property type="entry name" value="Metallo-depent_PP-like"/>
</dbReference>
<dbReference type="GO" id="GO:0000324">
    <property type="term" value="C:fungal-type vacuole"/>
    <property type="evidence" value="ECO:0007669"/>
    <property type="project" value="TreeGrafter"/>
</dbReference>
<feature type="compositionally biased region" description="Pro residues" evidence="12">
    <location>
        <begin position="463"/>
        <end position="472"/>
    </location>
</feature>
<keyword evidence="6" id="KW-0812">Transmembrane</keyword>
<dbReference type="Proteomes" id="UP000799772">
    <property type="component" value="Unassembled WGS sequence"/>
</dbReference>
<dbReference type="OrthoDB" id="348678at2759"/>
<dbReference type="PIRSF" id="PIRSF027093">
    <property type="entry name" value="EndopolyPtase_N1"/>
    <property type="match status" value="1"/>
</dbReference>
<dbReference type="GO" id="GO:0005774">
    <property type="term" value="C:vacuolar membrane"/>
    <property type="evidence" value="ECO:0007669"/>
    <property type="project" value="UniProtKB-SubCell"/>
</dbReference>
<dbReference type="InterPro" id="IPR004843">
    <property type="entry name" value="Calcineurin-like_PHP"/>
</dbReference>
<evidence type="ECO:0000256" key="12">
    <source>
        <dbReference type="SAM" id="MobiDB-lite"/>
    </source>
</evidence>
<dbReference type="InterPro" id="IPR012358">
    <property type="entry name" value="EndopolyPtase_N1"/>
</dbReference>
<dbReference type="EMBL" id="ML978140">
    <property type="protein sequence ID" value="KAF2092995.1"/>
    <property type="molecule type" value="Genomic_DNA"/>
</dbReference>
<dbReference type="Gene3D" id="3.60.21.10">
    <property type="match status" value="1"/>
</dbReference>
<name>A0A9P4M140_9PEZI</name>
<dbReference type="PANTHER" id="PTHR10340:SF55">
    <property type="entry name" value="ENDOPOLYPHOSPHATASE"/>
    <property type="match status" value="1"/>
</dbReference>
<dbReference type="GO" id="GO:0006798">
    <property type="term" value="P:polyphosphate catabolic process"/>
    <property type="evidence" value="ECO:0007669"/>
    <property type="project" value="TreeGrafter"/>
</dbReference>
<protein>
    <recommendedName>
        <fullName evidence="4">Endopolyphosphatase</fullName>
        <ecNumber evidence="3">3.6.1.10</ecNumber>
    </recommendedName>
</protein>
<feature type="non-terminal residue" evidence="14">
    <location>
        <position position="639"/>
    </location>
</feature>
<evidence type="ECO:0000256" key="7">
    <source>
        <dbReference type="ARBA" id="ARBA00022801"/>
    </source>
</evidence>
<gene>
    <name evidence="14" type="ORF">NA57DRAFT_11380</name>
</gene>
<dbReference type="GO" id="GO:0008081">
    <property type="term" value="F:phosphoric diester hydrolase activity"/>
    <property type="evidence" value="ECO:0007669"/>
    <property type="project" value="TreeGrafter"/>
</dbReference>
<keyword evidence="7" id="KW-0378">Hydrolase</keyword>
<evidence type="ECO:0000256" key="4">
    <source>
        <dbReference type="ARBA" id="ARBA00014458"/>
    </source>
</evidence>
<dbReference type="CDD" id="cd00842">
    <property type="entry name" value="MPP_ASMase"/>
    <property type="match status" value="1"/>
</dbReference>
<evidence type="ECO:0000256" key="2">
    <source>
        <dbReference type="ARBA" id="ARBA00010399"/>
    </source>
</evidence>
<dbReference type="GO" id="GO:0004309">
    <property type="term" value="F:exopolyphosphatase activity"/>
    <property type="evidence" value="ECO:0007669"/>
    <property type="project" value="TreeGrafter"/>
</dbReference>
<feature type="domain" description="Calcineurin-like phosphoesterase" evidence="13">
    <location>
        <begin position="12"/>
        <end position="273"/>
    </location>
</feature>
<dbReference type="FunFam" id="3.60.21.10:FF:000082">
    <property type="entry name" value="Endopolyphosphatase"/>
    <property type="match status" value="1"/>
</dbReference>
<evidence type="ECO:0000256" key="6">
    <source>
        <dbReference type="ARBA" id="ARBA00022692"/>
    </source>
</evidence>
<evidence type="ECO:0000259" key="13">
    <source>
        <dbReference type="Pfam" id="PF00149"/>
    </source>
</evidence>
<proteinExistence type="inferred from homology"/>
<evidence type="ECO:0000256" key="11">
    <source>
        <dbReference type="ARBA" id="ARBA00023180"/>
    </source>
</evidence>
<evidence type="ECO:0000256" key="3">
    <source>
        <dbReference type="ARBA" id="ARBA00012459"/>
    </source>
</evidence>
<keyword evidence="15" id="KW-1185">Reference proteome</keyword>
<dbReference type="SUPFAM" id="SSF56300">
    <property type="entry name" value="Metallo-dependent phosphatases"/>
    <property type="match status" value="1"/>
</dbReference>
<keyword evidence="11" id="KW-0325">Glycoprotein</keyword>
<organism evidence="14 15">
    <name type="scientific">Rhizodiscina lignyota</name>
    <dbReference type="NCBI Taxonomy" id="1504668"/>
    <lineage>
        <taxon>Eukaryota</taxon>
        <taxon>Fungi</taxon>
        <taxon>Dikarya</taxon>
        <taxon>Ascomycota</taxon>
        <taxon>Pezizomycotina</taxon>
        <taxon>Dothideomycetes</taxon>
        <taxon>Pleosporomycetidae</taxon>
        <taxon>Aulographales</taxon>
        <taxon>Rhizodiscinaceae</taxon>
        <taxon>Rhizodiscina</taxon>
    </lineage>
</organism>
<evidence type="ECO:0000256" key="9">
    <source>
        <dbReference type="ARBA" id="ARBA00022989"/>
    </source>
</evidence>
<keyword evidence="5" id="KW-0926">Vacuole</keyword>
<feature type="non-terminal residue" evidence="14">
    <location>
        <position position="1"/>
    </location>
</feature>
<sequence length="639" mass="73627">GDNAAGRKLTGRFLHITDIHPDPFYKLYSSTDKDHACHRSKGPAGVYGAESTDCDSPVSLVNETFKWIKENLKNEVDFVIWTGDSARHDNDELIPRTRNQIVAQNELLVEKFFEVWGKPDNYEDDDPTNDFTIPIVPTLGNNDVLPHNIFLEGPNTWTRKYLDIWRQFVPEEQRHQFQRGGWYYVEVIPNKLAVISLNTLYFYTKNAAVDGCAPKSEPGYEHMDWLRIQLDIFRQRGMKVMLMGHVPPARTESKISWDEACWQKYTLWMEQYRDIIVGSFYGHMNIDHFIVQDFKDVKKSTRNGAIKAMAVEEDDFTVDSDRSYLIELRDLWLEIIGLSDADDVSKSNSKKNKKYLDHIGGKYGERYAVSHVNPSIVPNYFPTIRVYQYNITGVQDTVFPHPGRPVEAQGNSAPQLPLTLDDEQTLDEYLFALEKAQETVSTTGAKADKKKGKAGKKHKFHLPTPPSTTTPPGPAYSAQMFSLLGYTQYYANLTHINNDFRLFDIGRGAFGQWMERKDAVDERVEIEKDGKKPKSKPKKFKFEVEYETRGGKTYKMDDLLVRSYITLAERIGERKDNSFSEKDVDFLKDVNDVVNEGVDTEKKKKKHKKKGKKGKINKVWFEFVRRAFVGSMDPQEIEE</sequence>
<evidence type="ECO:0000256" key="8">
    <source>
        <dbReference type="ARBA" id="ARBA00022968"/>
    </source>
</evidence>
<dbReference type="InterPro" id="IPR041805">
    <property type="entry name" value="ASMase/PPN1_MPP"/>
</dbReference>
<evidence type="ECO:0000256" key="5">
    <source>
        <dbReference type="ARBA" id="ARBA00022554"/>
    </source>
</evidence>
<feature type="region of interest" description="Disordered" evidence="12">
    <location>
        <begin position="441"/>
        <end position="472"/>
    </location>
</feature>
<reference evidence="14" key="1">
    <citation type="journal article" date="2020" name="Stud. Mycol.">
        <title>101 Dothideomycetes genomes: a test case for predicting lifestyles and emergence of pathogens.</title>
        <authorList>
            <person name="Haridas S."/>
            <person name="Albert R."/>
            <person name="Binder M."/>
            <person name="Bloem J."/>
            <person name="Labutti K."/>
            <person name="Salamov A."/>
            <person name="Andreopoulos B."/>
            <person name="Baker S."/>
            <person name="Barry K."/>
            <person name="Bills G."/>
            <person name="Bluhm B."/>
            <person name="Cannon C."/>
            <person name="Castanera R."/>
            <person name="Culley D."/>
            <person name="Daum C."/>
            <person name="Ezra D."/>
            <person name="Gonzalez J."/>
            <person name="Henrissat B."/>
            <person name="Kuo A."/>
            <person name="Liang C."/>
            <person name="Lipzen A."/>
            <person name="Lutzoni F."/>
            <person name="Magnuson J."/>
            <person name="Mondo S."/>
            <person name="Nolan M."/>
            <person name="Ohm R."/>
            <person name="Pangilinan J."/>
            <person name="Park H.-J."/>
            <person name="Ramirez L."/>
            <person name="Alfaro M."/>
            <person name="Sun H."/>
            <person name="Tritt A."/>
            <person name="Yoshinaga Y."/>
            <person name="Zwiers L.-H."/>
            <person name="Turgeon B."/>
            <person name="Goodwin S."/>
            <person name="Spatafora J."/>
            <person name="Crous P."/>
            <person name="Grigoriev I."/>
        </authorList>
    </citation>
    <scope>NUCLEOTIDE SEQUENCE</scope>
    <source>
        <strain evidence="14">CBS 133067</strain>
    </source>
</reference>
<evidence type="ECO:0000256" key="10">
    <source>
        <dbReference type="ARBA" id="ARBA00023136"/>
    </source>
</evidence>
<comment type="subcellular location">
    <subcellularLocation>
        <location evidence="1">Vacuole membrane</location>
        <topology evidence="1">Single-pass type II membrane protein</topology>
    </subcellularLocation>
</comment>
<evidence type="ECO:0000313" key="15">
    <source>
        <dbReference type="Proteomes" id="UP000799772"/>
    </source>
</evidence>
<dbReference type="Pfam" id="PF00149">
    <property type="entry name" value="Metallophos"/>
    <property type="match status" value="1"/>
</dbReference>
<comment type="caution">
    <text evidence="14">The sequence shown here is derived from an EMBL/GenBank/DDBJ whole genome shotgun (WGS) entry which is preliminary data.</text>
</comment>
<evidence type="ECO:0000313" key="14">
    <source>
        <dbReference type="EMBL" id="KAF2092995.1"/>
    </source>
</evidence>
<evidence type="ECO:0000256" key="1">
    <source>
        <dbReference type="ARBA" id="ARBA00004576"/>
    </source>
</evidence>
<feature type="compositionally biased region" description="Basic residues" evidence="12">
    <location>
        <begin position="448"/>
        <end position="461"/>
    </location>
</feature>
<keyword evidence="8" id="KW-0735">Signal-anchor</keyword>
<dbReference type="AlphaFoldDB" id="A0A9P4M140"/>
<keyword evidence="9" id="KW-1133">Transmembrane helix</keyword>
<accession>A0A9P4M140</accession>
<keyword evidence="10" id="KW-0472">Membrane</keyword>
<dbReference type="EC" id="3.6.1.10" evidence="3"/>